<gene>
    <name evidence="1" type="ORF">HO173_012356</name>
</gene>
<dbReference type="GeneID" id="59293992"/>
<dbReference type="EMBL" id="JACCJC010000088">
    <property type="protein sequence ID" value="KAF6226753.1"/>
    <property type="molecule type" value="Genomic_DNA"/>
</dbReference>
<organism evidence="1 2">
    <name type="scientific">Letharia columbiana</name>
    <dbReference type="NCBI Taxonomy" id="112416"/>
    <lineage>
        <taxon>Eukaryota</taxon>
        <taxon>Fungi</taxon>
        <taxon>Dikarya</taxon>
        <taxon>Ascomycota</taxon>
        <taxon>Pezizomycotina</taxon>
        <taxon>Lecanoromycetes</taxon>
        <taxon>OSLEUM clade</taxon>
        <taxon>Lecanoromycetidae</taxon>
        <taxon>Lecanorales</taxon>
        <taxon>Lecanorineae</taxon>
        <taxon>Parmeliaceae</taxon>
        <taxon>Letharia</taxon>
    </lineage>
</organism>
<sequence length="169" mass="19645">MNHQLSIRSLNVPPPPQRSFASISSSLFHLLCRRQSDLWHLRTLSANNSLTPWLMDPFLHPLSYLAKALALAGDPIPAALRGEIRESLLAMEAEAEHLRTEIECNFWRAYFRTGRQREEEDLGRQREECGRRWVGLLQGWERECRRYYDPVRDPTEVHVTARLALLGLE</sequence>
<proteinExistence type="predicted"/>
<dbReference type="Proteomes" id="UP000578531">
    <property type="component" value="Unassembled WGS sequence"/>
</dbReference>
<name>A0A8H6CNK0_9LECA</name>
<comment type="caution">
    <text evidence="1">The sequence shown here is derived from an EMBL/GenBank/DDBJ whole genome shotgun (WGS) entry which is preliminary data.</text>
</comment>
<reference evidence="1 2" key="1">
    <citation type="journal article" date="2020" name="Genomics">
        <title>Complete, high-quality genomes from long-read metagenomic sequencing of two wolf lichen thalli reveals enigmatic genome architecture.</title>
        <authorList>
            <person name="McKenzie S.K."/>
            <person name="Walston R.F."/>
            <person name="Allen J.L."/>
        </authorList>
    </citation>
    <scope>NUCLEOTIDE SEQUENCE [LARGE SCALE GENOMIC DNA]</scope>
    <source>
        <strain evidence="1">WasteWater2</strain>
    </source>
</reference>
<accession>A0A8H6CNK0</accession>
<evidence type="ECO:0000313" key="1">
    <source>
        <dbReference type="EMBL" id="KAF6226753.1"/>
    </source>
</evidence>
<protein>
    <submittedName>
        <fullName evidence="1">Uncharacterized protein</fullName>
    </submittedName>
</protein>
<keyword evidence="2" id="KW-1185">Reference proteome</keyword>
<dbReference type="AlphaFoldDB" id="A0A8H6CNK0"/>
<dbReference type="RefSeq" id="XP_037158904.1">
    <property type="nucleotide sequence ID" value="XM_037314228.1"/>
</dbReference>
<evidence type="ECO:0000313" key="2">
    <source>
        <dbReference type="Proteomes" id="UP000578531"/>
    </source>
</evidence>